<dbReference type="Proteomes" id="UP000828048">
    <property type="component" value="Chromosome 11"/>
</dbReference>
<accession>A0ACB7YQS3</accession>
<keyword evidence="2" id="KW-1185">Reference proteome</keyword>
<reference evidence="1 2" key="1">
    <citation type="journal article" date="2021" name="Hortic Res">
        <title>High-quality reference genome and annotation aids understanding of berry development for evergreen blueberry (Vaccinium darrowii).</title>
        <authorList>
            <person name="Yu J."/>
            <person name="Hulse-Kemp A.M."/>
            <person name="Babiker E."/>
            <person name="Staton M."/>
        </authorList>
    </citation>
    <scope>NUCLEOTIDE SEQUENCE [LARGE SCALE GENOMIC DNA]</scope>
    <source>
        <strain evidence="2">cv. NJ 8807/NJ 8810</strain>
        <tissue evidence="1">Young leaf</tissue>
    </source>
</reference>
<protein>
    <submittedName>
        <fullName evidence="1">Uncharacterized protein</fullName>
    </submittedName>
</protein>
<gene>
    <name evidence="1" type="ORF">Vadar_025661</name>
</gene>
<dbReference type="EMBL" id="CM037161">
    <property type="protein sequence ID" value="KAH7855509.1"/>
    <property type="molecule type" value="Genomic_DNA"/>
</dbReference>
<comment type="caution">
    <text evidence="1">The sequence shown here is derived from an EMBL/GenBank/DDBJ whole genome shotgun (WGS) entry which is preliminary data.</text>
</comment>
<evidence type="ECO:0000313" key="2">
    <source>
        <dbReference type="Proteomes" id="UP000828048"/>
    </source>
</evidence>
<evidence type="ECO:0000313" key="1">
    <source>
        <dbReference type="EMBL" id="KAH7855509.1"/>
    </source>
</evidence>
<organism evidence="1 2">
    <name type="scientific">Vaccinium darrowii</name>
    <dbReference type="NCBI Taxonomy" id="229202"/>
    <lineage>
        <taxon>Eukaryota</taxon>
        <taxon>Viridiplantae</taxon>
        <taxon>Streptophyta</taxon>
        <taxon>Embryophyta</taxon>
        <taxon>Tracheophyta</taxon>
        <taxon>Spermatophyta</taxon>
        <taxon>Magnoliopsida</taxon>
        <taxon>eudicotyledons</taxon>
        <taxon>Gunneridae</taxon>
        <taxon>Pentapetalae</taxon>
        <taxon>asterids</taxon>
        <taxon>Ericales</taxon>
        <taxon>Ericaceae</taxon>
        <taxon>Vaccinioideae</taxon>
        <taxon>Vaccinieae</taxon>
        <taxon>Vaccinium</taxon>
    </lineage>
</organism>
<sequence length="1754" mass="198364">MPTLKRCSRVGDSNGEDDESSANRKKRKVNGYYPLHLLGEVAAGVIPFSGYGLQRKLDFGASWCTEDSCFRDEVVESKAKIREGTNNPVPEAASRPPLVKTTRGRVQVLPSRFNDSVLDNWKKEKTSCSSSSKPSALDSCLEPEFKPVKEKVSYKTPAIRGQVGNSSRERSEDKVSYRRLKVPPWLGEYERPKNFNNFSRNYYSSRSALTSSRHEQVRETGKSRVGEVEEPVMGFNGIGGLMEEEEGKRKSGLLYGLDDEFGCGDIVWAKSGRNYPAWPAIVLDPTTQAPQQVLSFRVDGAVCVMFFGYAGNGTQRDYAWVKRGMIFPFIDNVDRFQGQTDLNDSKPSDLRSAIEEAFLAEHGFTEMLMVEINVAAGNLDYLESVRGGFLEDTDSNQEQECKTHKQNLFKRKEEWSCEGCGSSLLHKISNEMKASIPGCRLCDSCARLKKNKHSCGICKKIRNHLDTGSWVRCGSCKVWVHAACDKMSGNFSKDLGAADYYCPECRAKFNFELSDSEDWQPKVKDNKKNVLPDKVTVVCSGVEGVYFPSLHLVICNCGYCGNEKQALSEWERHTGSKWKNWKTSVRVKDTMLPLEQWMLQMAEYHARTVVSVTSLKRPSMKARKQKLLNFLRENYEPVYAKWTTERCAVCRWVEDWDYNKIIICNRCQIAVHQECYGARNVKDFTSWVCRACETPNIKRECCLCPVKGGALKPTDVESLWVHVTCAWFQPEVAFSSDEKMEPAVGILRIPSHSFVKICVICKQIHGSCTQCSKCSTYYHAMCASRAGYRMELHSLEKNGKPMTKMVSYCAYHRAPNPDTVLIIQTPLGVISTKNLLQDKKRTGSRLIASNRLKLEDCSTAEFNEIELVSAARCRIFKRTKNKRTGEHAVAHRVAGPSHHSLRALERLNIFREIEEPKAFPTFRDRLHYLQRTENDRVCFGRSGIHGWGLFARRNIQEGDMVLEYRGEQVRRSVADLREAQYRREGKDCYLFKISEEVVVDATDKGNIARLINHSCMPNCYARIMSVGDDESRIVLIAKTNVPAGDELTYDYLFDPDECDDFKVPCLCKAPNCRKVPFTNFIAMAMCGIGQCPNWGRAEIPIRSFNSSTRLLRPTFGPLMGEIGYSSQIRSSRIKFSIPSKNASPLESEESASDIFSDSLDEELGHAMKFRISDFEIFDRVSIGLSGRADEVVFEAVVKDVHSPLHNSRVLIRRLTSAQAQRRGKRAIEVLKKLARRRLMYHSYSMQVHGYVDPSTTGDYGSFTLVHGYHGSFSLRHWLQQSDWLPTLEAALALDEESVRRVGDDTVGGPAVSRQLRITRILMRDLLIGVNYLHSHGLAHTELRLENVHVSPVDRHIKVGILGNAADFYDDNPSTSSMEANMDRRQMMIAFDMRCVGFIMAKMVLQELMEPMIFTKFKSFFTKGNDSSCLREFLLQTLGRNSSSGNAGLQILDRNWGAGWNLLSLLLATKSSARISCLDALRHPFLCGPRWRVEPSMDIIRWGLGSTAVRITEEYIYGRQQRSRLAHFIELMEMLNPHSKPKNWRDLLPGKWRLLYSTGRHVGLTFRQPPSRVLIGDVHLNVKRTSKSNTTFSFTSEISFTVLIGQNWPHDKAGVVGKLGVDSCFRLTAGKRLYLKEEKETNFLPSSSNTTDSIVKKLSGSRWRKAIPFKEFPSSLPVAKLISNEIEVAMSLDDPLGKNVDAAKSAVHEVRTQVPPEMFDLSKLVCGTYVDSRLLVLRGVSGSALFFTRSCENEL</sequence>
<name>A0ACB7YQS3_9ERIC</name>
<proteinExistence type="predicted"/>